<gene>
    <name evidence="2" type="ORF">HWH42_17755</name>
</gene>
<name>A0ABD4HSD3_ENTGA</name>
<proteinExistence type="predicted"/>
<dbReference type="Pfam" id="PF04233">
    <property type="entry name" value="Phage_Mu_F"/>
    <property type="match status" value="1"/>
</dbReference>
<evidence type="ECO:0000259" key="1">
    <source>
        <dbReference type="Pfam" id="PF04233"/>
    </source>
</evidence>
<organism evidence="2 3">
    <name type="scientific">Enterococcus gallinarum</name>
    <dbReference type="NCBI Taxonomy" id="1353"/>
    <lineage>
        <taxon>Bacteria</taxon>
        <taxon>Bacillati</taxon>
        <taxon>Bacillota</taxon>
        <taxon>Bacilli</taxon>
        <taxon>Lactobacillales</taxon>
        <taxon>Enterococcaceae</taxon>
        <taxon>Enterococcus</taxon>
    </lineage>
</organism>
<reference evidence="2 3" key="1">
    <citation type="submission" date="2020-06" db="EMBL/GenBank/DDBJ databases">
        <title>Crossreactivity between MHC class I-restricted antigens from cancer cells and an enterococcal bacteriophage.</title>
        <authorList>
            <person name="Fluckiger A."/>
            <person name="Daillere R."/>
            <person name="Sassi M."/>
            <person name="Cattoir V."/>
            <person name="Kroemer G."/>
            <person name="Zitvogel L."/>
        </authorList>
    </citation>
    <scope>NUCLEOTIDE SEQUENCE [LARGE SCALE GENOMIC DNA]</scope>
    <source>
        <strain evidence="2 3">EG4</strain>
    </source>
</reference>
<evidence type="ECO:0000313" key="2">
    <source>
        <dbReference type="EMBL" id="MBA0974415.1"/>
    </source>
</evidence>
<feature type="domain" description="Phage head morphogenesis" evidence="1">
    <location>
        <begin position="187"/>
        <end position="299"/>
    </location>
</feature>
<accession>A0ABD4HSD3</accession>
<dbReference type="InterPro" id="IPR006528">
    <property type="entry name" value="Phage_head_morphogenesis_dom"/>
</dbReference>
<sequence length="311" mass="36266">MSNYWTEREAKHIEEMLSRHISYEQEIHRRYKQLWIKIESEIQQFYSNYAGREKISIEEAKRRVSKHEVQAFVNKVKLYVQTRDFSKEANDQLRLYNLTMKINRLELLKSSIGIYLTDNTDQLQTYFNNQLMNEAIEEFKRQAGILGESILSEEVYRKFARAIIDGSFHNATFSQRLWLNQDILKANIDRLLTVGLIAGKHPDILARELRKLVVIDSLRGKETADYVARRLMISESSRIQSEIQKQSYEKYGYDEYNLIVEPSACPICVGIASANPHKVSEMSPGSNASPIHNWCRCSTAPAYKDEKSNKR</sequence>
<dbReference type="EMBL" id="JABXJK010000096">
    <property type="protein sequence ID" value="MBA0974415.1"/>
    <property type="molecule type" value="Genomic_DNA"/>
</dbReference>
<evidence type="ECO:0000313" key="3">
    <source>
        <dbReference type="Proteomes" id="UP000571857"/>
    </source>
</evidence>
<dbReference type="NCBIfam" id="TIGR01641">
    <property type="entry name" value="phageSPP1_gp7"/>
    <property type="match status" value="1"/>
</dbReference>
<protein>
    <submittedName>
        <fullName evidence="2">Minor capsid protein</fullName>
    </submittedName>
</protein>
<dbReference type="RefSeq" id="WP_135982423.1">
    <property type="nucleotide sequence ID" value="NZ_JABXJK010000096.1"/>
</dbReference>
<dbReference type="AlphaFoldDB" id="A0ABD4HSD3"/>
<comment type="caution">
    <text evidence="2">The sequence shown here is derived from an EMBL/GenBank/DDBJ whole genome shotgun (WGS) entry which is preliminary data.</text>
</comment>
<dbReference type="Proteomes" id="UP000571857">
    <property type="component" value="Unassembled WGS sequence"/>
</dbReference>